<evidence type="ECO:0000313" key="5">
    <source>
        <dbReference type="EMBL" id="PHT31216.1"/>
    </source>
</evidence>
<dbReference type="GO" id="GO:0002181">
    <property type="term" value="P:cytoplasmic translation"/>
    <property type="evidence" value="ECO:0007669"/>
    <property type="project" value="TreeGrafter"/>
</dbReference>
<evidence type="ECO:0000256" key="1">
    <source>
        <dbReference type="ARBA" id="ARBA00008889"/>
    </source>
</evidence>
<organism evidence="5 6">
    <name type="scientific">Capsicum baccatum</name>
    <name type="common">Peruvian pepper</name>
    <dbReference type="NCBI Taxonomy" id="33114"/>
    <lineage>
        <taxon>Eukaryota</taxon>
        <taxon>Viridiplantae</taxon>
        <taxon>Streptophyta</taxon>
        <taxon>Embryophyta</taxon>
        <taxon>Tracheophyta</taxon>
        <taxon>Spermatophyta</taxon>
        <taxon>Magnoliopsida</taxon>
        <taxon>eudicotyledons</taxon>
        <taxon>Gunneridae</taxon>
        <taxon>Pentapetalae</taxon>
        <taxon>asterids</taxon>
        <taxon>lamiids</taxon>
        <taxon>Solanales</taxon>
        <taxon>Solanaceae</taxon>
        <taxon>Solanoideae</taxon>
        <taxon>Capsiceae</taxon>
        <taxon>Capsicum</taxon>
    </lineage>
</organism>
<name>A0A2G2VE20_CAPBA</name>
<keyword evidence="4" id="KW-0812">Transmembrane</keyword>
<keyword evidence="6" id="KW-1185">Reference proteome</keyword>
<dbReference type="AlphaFoldDB" id="A0A2G2VE20"/>
<protein>
    <submittedName>
        <fullName evidence="5">Uncharacterized protein</fullName>
    </submittedName>
</protein>
<reference evidence="5 6" key="1">
    <citation type="journal article" date="2017" name="Genome Biol.">
        <title>New reference genome sequences of hot pepper reveal the massive evolution of plant disease-resistance genes by retroduplication.</title>
        <authorList>
            <person name="Kim S."/>
            <person name="Park J."/>
            <person name="Yeom S.I."/>
            <person name="Kim Y.M."/>
            <person name="Seo E."/>
            <person name="Kim K.T."/>
            <person name="Kim M.S."/>
            <person name="Lee J.M."/>
            <person name="Cheong K."/>
            <person name="Shin H.S."/>
            <person name="Kim S.B."/>
            <person name="Han K."/>
            <person name="Lee J."/>
            <person name="Park M."/>
            <person name="Lee H.A."/>
            <person name="Lee H.Y."/>
            <person name="Lee Y."/>
            <person name="Oh S."/>
            <person name="Lee J.H."/>
            <person name="Choi E."/>
            <person name="Choi E."/>
            <person name="Lee S.E."/>
            <person name="Jeon J."/>
            <person name="Kim H."/>
            <person name="Choi G."/>
            <person name="Song H."/>
            <person name="Lee J."/>
            <person name="Lee S.C."/>
            <person name="Kwon J.K."/>
            <person name="Lee H.Y."/>
            <person name="Koo N."/>
            <person name="Hong Y."/>
            <person name="Kim R.W."/>
            <person name="Kang W.H."/>
            <person name="Huh J.H."/>
            <person name="Kang B.C."/>
            <person name="Yang T.J."/>
            <person name="Lee Y.H."/>
            <person name="Bennetzen J.L."/>
            <person name="Choi D."/>
        </authorList>
    </citation>
    <scope>NUCLEOTIDE SEQUENCE [LARGE SCALE GENOMIC DNA]</scope>
    <source>
        <strain evidence="6">cv. PBC81</strain>
    </source>
</reference>
<dbReference type="EMBL" id="MLFT02000012">
    <property type="protein sequence ID" value="PHT31216.1"/>
    <property type="molecule type" value="Genomic_DNA"/>
</dbReference>
<reference evidence="6" key="2">
    <citation type="journal article" date="2017" name="J. Anim. Genet.">
        <title>Multiple reference genome sequences of hot pepper reveal the massive evolution of plant disease resistance genes by retroduplication.</title>
        <authorList>
            <person name="Kim S."/>
            <person name="Park J."/>
            <person name="Yeom S.-I."/>
            <person name="Kim Y.-M."/>
            <person name="Seo E."/>
            <person name="Kim K.-T."/>
            <person name="Kim M.-S."/>
            <person name="Lee J.M."/>
            <person name="Cheong K."/>
            <person name="Shin H.-S."/>
            <person name="Kim S.-B."/>
            <person name="Han K."/>
            <person name="Lee J."/>
            <person name="Park M."/>
            <person name="Lee H.-A."/>
            <person name="Lee H.-Y."/>
            <person name="Lee Y."/>
            <person name="Oh S."/>
            <person name="Lee J.H."/>
            <person name="Choi E."/>
            <person name="Choi E."/>
            <person name="Lee S.E."/>
            <person name="Jeon J."/>
            <person name="Kim H."/>
            <person name="Choi G."/>
            <person name="Song H."/>
            <person name="Lee J."/>
            <person name="Lee S.-C."/>
            <person name="Kwon J.-K."/>
            <person name="Lee H.-Y."/>
            <person name="Koo N."/>
            <person name="Hong Y."/>
            <person name="Kim R.W."/>
            <person name="Kang W.-H."/>
            <person name="Huh J.H."/>
            <person name="Kang B.-C."/>
            <person name="Yang T.-J."/>
            <person name="Lee Y.-H."/>
            <person name="Bennetzen J.L."/>
            <person name="Choi D."/>
        </authorList>
    </citation>
    <scope>NUCLEOTIDE SEQUENCE [LARGE SCALE GENOMIC DNA]</scope>
    <source>
        <strain evidence="6">cv. PBC81</strain>
    </source>
</reference>
<gene>
    <name evidence="5" type="ORF">CQW23_27553</name>
</gene>
<evidence type="ECO:0000256" key="2">
    <source>
        <dbReference type="ARBA" id="ARBA00022980"/>
    </source>
</evidence>
<evidence type="ECO:0000256" key="3">
    <source>
        <dbReference type="ARBA" id="ARBA00023274"/>
    </source>
</evidence>
<dbReference type="PANTHER" id="PTHR45699">
    <property type="entry name" value="60S ACIDIC RIBOSOMAL PROTEIN P0"/>
    <property type="match status" value="1"/>
</dbReference>
<feature type="transmembrane region" description="Helical" evidence="4">
    <location>
        <begin position="112"/>
        <end position="131"/>
    </location>
</feature>
<keyword evidence="2" id="KW-0689">Ribosomal protein</keyword>
<keyword evidence="4" id="KW-0472">Membrane</keyword>
<dbReference type="PANTHER" id="PTHR45699:SF3">
    <property type="entry name" value="LARGE RIBOSOMAL SUBUNIT PROTEIN UL10"/>
    <property type="match status" value="1"/>
</dbReference>
<dbReference type="Proteomes" id="UP000224567">
    <property type="component" value="Unassembled WGS sequence"/>
</dbReference>
<dbReference type="OrthoDB" id="1324764at2759"/>
<dbReference type="InterPro" id="IPR050323">
    <property type="entry name" value="Ribosomal_protein_uL10"/>
</dbReference>
<proteinExistence type="inferred from homology"/>
<dbReference type="GO" id="GO:0003735">
    <property type="term" value="F:structural constituent of ribosome"/>
    <property type="evidence" value="ECO:0007669"/>
    <property type="project" value="TreeGrafter"/>
</dbReference>
<dbReference type="GO" id="GO:0070180">
    <property type="term" value="F:large ribosomal subunit rRNA binding"/>
    <property type="evidence" value="ECO:0007669"/>
    <property type="project" value="TreeGrafter"/>
</dbReference>
<accession>A0A2G2VE20</accession>
<dbReference type="GO" id="GO:0000027">
    <property type="term" value="P:ribosomal large subunit assembly"/>
    <property type="evidence" value="ECO:0007669"/>
    <property type="project" value="TreeGrafter"/>
</dbReference>
<keyword evidence="3" id="KW-0687">Ribonucleoprotein</keyword>
<evidence type="ECO:0000313" key="6">
    <source>
        <dbReference type="Proteomes" id="UP000224567"/>
    </source>
</evidence>
<comment type="caution">
    <text evidence="5">The sequence shown here is derived from an EMBL/GenBank/DDBJ whole genome shotgun (WGS) entry which is preliminary data.</text>
</comment>
<comment type="similarity">
    <text evidence="1">Belongs to the universal ribosomal protein uL10 family.</text>
</comment>
<dbReference type="STRING" id="33114.A0A2G2VE20"/>
<dbReference type="GO" id="GO:0022625">
    <property type="term" value="C:cytosolic large ribosomal subunit"/>
    <property type="evidence" value="ECO:0007669"/>
    <property type="project" value="TreeGrafter"/>
</dbReference>
<keyword evidence="4" id="KW-1133">Transmembrane helix</keyword>
<sequence>MAKSSDLVFLLSETVMFDIHKSNGPLSDVVKKCILMFFEISENRAEHNNLSDANSKHIQFGILLATNSLALRSVVLEHSKMDLVDKLAVGLTHVFGLSMALTYLIVDVVSHVLIYAYTIILGIFTKTKYSFQNITRMQEYLKDPSKFTTITPAPVPATFSDAYDTQTWRKPLETTDAEENEKKYSLICSKDVLTHHPHCHVSQYEFQFCKAEIFVENYSRSPHYRICKVYTVKMTFYFLTNVCQLCL</sequence>
<evidence type="ECO:0000256" key="4">
    <source>
        <dbReference type="SAM" id="Phobius"/>
    </source>
</evidence>